<evidence type="ECO:0000256" key="2">
    <source>
        <dbReference type="ARBA" id="ARBA00010644"/>
    </source>
</evidence>
<evidence type="ECO:0000256" key="3">
    <source>
        <dbReference type="ARBA" id="ARBA00011738"/>
    </source>
</evidence>
<dbReference type="NCBIfam" id="NF003727">
    <property type="entry name" value="PRK05330.1"/>
    <property type="match status" value="1"/>
</dbReference>
<evidence type="ECO:0000256" key="5">
    <source>
        <dbReference type="ARBA" id="ARBA00023002"/>
    </source>
</evidence>
<comment type="pathway">
    <text evidence="1">Porphyrin-containing compound metabolism; protoporphyrin-IX biosynthesis; protoporphyrinogen-IX from coproporphyrinogen-III (O2 route): step 1/1.</text>
</comment>
<keyword evidence="7" id="KW-0627">Porphyrin biosynthesis</keyword>
<keyword evidence="5" id="KW-0560">Oxidoreductase</keyword>
<accession>A0A1H7P3F9</accession>
<dbReference type="RefSeq" id="WP_075006490.1">
    <property type="nucleotide sequence ID" value="NZ_FOAP01000005.1"/>
</dbReference>
<evidence type="ECO:0000256" key="4">
    <source>
        <dbReference type="ARBA" id="ARBA00012869"/>
    </source>
</evidence>
<evidence type="ECO:0000313" key="8">
    <source>
        <dbReference type="EMBL" id="SEL30129.1"/>
    </source>
</evidence>
<dbReference type="PANTHER" id="PTHR10755:SF0">
    <property type="entry name" value="OXYGEN-DEPENDENT COPROPORPHYRINOGEN-III OXIDASE, MITOCHONDRIAL"/>
    <property type="match status" value="1"/>
</dbReference>
<dbReference type="GO" id="GO:0005737">
    <property type="term" value="C:cytoplasm"/>
    <property type="evidence" value="ECO:0007669"/>
    <property type="project" value="TreeGrafter"/>
</dbReference>
<evidence type="ECO:0000256" key="1">
    <source>
        <dbReference type="ARBA" id="ARBA00005168"/>
    </source>
</evidence>
<protein>
    <recommendedName>
        <fullName evidence="4">coproporphyrinogen oxidase</fullName>
        <ecNumber evidence="4">1.3.3.3</ecNumber>
    </recommendedName>
</protein>
<dbReference type="GO" id="GO:0004109">
    <property type="term" value="F:coproporphyrinogen oxidase activity"/>
    <property type="evidence" value="ECO:0007669"/>
    <property type="project" value="UniProtKB-EC"/>
</dbReference>
<dbReference type="PIRSF" id="PIRSF000166">
    <property type="entry name" value="Coproporphyri_ox"/>
    <property type="match status" value="1"/>
</dbReference>
<dbReference type="Pfam" id="PF01218">
    <property type="entry name" value="Coprogen_oxidas"/>
    <property type="match status" value="1"/>
</dbReference>
<keyword evidence="6" id="KW-0350">Heme biosynthesis</keyword>
<dbReference type="InterPro" id="IPR036406">
    <property type="entry name" value="Coprogen_oxidase_aer_sf"/>
</dbReference>
<dbReference type="SUPFAM" id="SSF102886">
    <property type="entry name" value="Coproporphyrinogen III oxidase"/>
    <property type="match status" value="1"/>
</dbReference>
<sequence length="307" mass="34992">MTLDVEKVERLKGRMSEFIQQLQNEICAGLETLEGTARFREDAWERAGGGGGRSRVLEGGTVLEKAGVNISVVHGQLEEAFANRLQGEGRHFWAGGLSLVLHPRNPHVPTVHANFRFIHQGPKAWFGGGADLTPYYLYDEDAVHFHRTLKAACDKHDPAYYPQFKSTCDKYFYLRHREECRGIGGLFFEDLGGQDLERELAFVMDAGRAFLPAYLPIAERRKNTPYTEPQRFWQEVRRGRYVEFNLVYDRGTVFGLETKGRTESILMSLPPQVRWLYDHHPVPGTEEARLLDVLRTPRDWAAGGQEG</sequence>
<gene>
    <name evidence="8" type="ORF">SAMN05444354_105158</name>
</gene>
<evidence type="ECO:0000313" key="9">
    <source>
        <dbReference type="Proteomes" id="UP000182719"/>
    </source>
</evidence>
<dbReference type="AlphaFoldDB" id="A0A1H7P3F9"/>
<organism evidence="8 9">
    <name type="scientific">Stigmatella aurantiaca</name>
    <dbReference type="NCBI Taxonomy" id="41"/>
    <lineage>
        <taxon>Bacteria</taxon>
        <taxon>Pseudomonadati</taxon>
        <taxon>Myxococcota</taxon>
        <taxon>Myxococcia</taxon>
        <taxon>Myxococcales</taxon>
        <taxon>Cystobacterineae</taxon>
        <taxon>Archangiaceae</taxon>
        <taxon>Stigmatella</taxon>
    </lineage>
</organism>
<comment type="similarity">
    <text evidence="2">Belongs to the aerobic coproporphyrinogen-III oxidase family.</text>
</comment>
<dbReference type="PANTHER" id="PTHR10755">
    <property type="entry name" value="COPROPORPHYRINOGEN III OXIDASE, MITOCHONDRIAL"/>
    <property type="match status" value="1"/>
</dbReference>
<comment type="subunit">
    <text evidence="3">Homodimer.</text>
</comment>
<evidence type="ECO:0000256" key="6">
    <source>
        <dbReference type="ARBA" id="ARBA00023133"/>
    </source>
</evidence>
<dbReference type="EMBL" id="FOAP01000005">
    <property type="protein sequence ID" value="SEL30129.1"/>
    <property type="molecule type" value="Genomic_DNA"/>
</dbReference>
<dbReference type="InterPro" id="IPR001260">
    <property type="entry name" value="Coprogen_oxidase_aer"/>
</dbReference>
<name>A0A1H7P3F9_STIAU</name>
<dbReference type="Gene3D" id="3.40.1500.10">
    <property type="entry name" value="Coproporphyrinogen III oxidase, aerobic"/>
    <property type="match status" value="1"/>
</dbReference>
<evidence type="ECO:0000256" key="7">
    <source>
        <dbReference type="ARBA" id="ARBA00023244"/>
    </source>
</evidence>
<reference evidence="9" key="1">
    <citation type="submission" date="2016-10" db="EMBL/GenBank/DDBJ databases">
        <authorList>
            <person name="Varghese N."/>
            <person name="Submissions S."/>
        </authorList>
    </citation>
    <scope>NUCLEOTIDE SEQUENCE [LARGE SCALE GENOMIC DNA]</scope>
    <source>
        <strain evidence="9">DSM 17044</strain>
    </source>
</reference>
<dbReference type="OrthoDB" id="9777553at2"/>
<dbReference type="Proteomes" id="UP000182719">
    <property type="component" value="Unassembled WGS sequence"/>
</dbReference>
<keyword evidence="9" id="KW-1185">Reference proteome</keyword>
<proteinExistence type="inferred from homology"/>
<dbReference type="PRINTS" id="PR00073">
    <property type="entry name" value="COPRGNOXDASE"/>
</dbReference>
<dbReference type="GO" id="GO:0006782">
    <property type="term" value="P:protoporphyrinogen IX biosynthetic process"/>
    <property type="evidence" value="ECO:0007669"/>
    <property type="project" value="TreeGrafter"/>
</dbReference>
<dbReference type="EC" id="1.3.3.3" evidence="4"/>